<proteinExistence type="predicted"/>
<sequence>MASTYPSSPYGTIIGTALDVIIVVPSPSRRRRCPPDNLSRELPTSNDTSSERDASPKEGVTASSDFYVTFPSSVRNETMNKNNTFNSLDSSAAKIRRWTSFFYSESNIASNPTLDEEPQSAGRAIIKKVDSDNCIDYSMERKAVTNTLNNEHENQSSTMIIQPNSPKRGNVQIQINGRHIPDFEMNFGVNKSCEKACKFVDGNGFRPSTQALERLVGDRHKKQNAHMLESIEAQRDNRMSAILNYGRNLIRYILFGERGDIVATTEAFLYLWSACDSVIVSDVDGTITKSDVRGVIDTVVQEKFAHIHSGVCKFFNELIHLSGGNNGEIRFLYLSSRPISYIAQTRKLLLGLSQEHEEFVNQENSMISTKRFCLPPGPIMCHRGSLSTVLHLELVAKNSFEFKADVLVRQIILPFVAAMGNTCRHQIGDRTSSNGHFDSSGLNRKCNGSEVAMNDVDARLFLGGFGNKISDAKAYELAGMERRDIYIINKESHIKCLGDEALNASTSAISLDNSECPIPELCCAGQKDNHFFRDHSEESDVTQCEAIETSLSEREQGPCTSENSQATVEIQYMKPSTQRKKSGRQATKQTIKALSSKRSLASFTSFGSSDVSGFYGYDDPNLFLAVKERIVRNTKM</sequence>
<keyword evidence="4" id="KW-1185">Reference proteome</keyword>
<evidence type="ECO:0000313" key="4">
    <source>
        <dbReference type="Proteomes" id="UP001516023"/>
    </source>
</evidence>
<dbReference type="PANTHER" id="PTHR12181:SF12">
    <property type="entry name" value="PHOSPHATIDATE PHOSPHATASE"/>
    <property type="match status" value="1"/>
</dbReference>
<dbReference type="Proteomes" id="UP001516023">
    <property type="component" value="Unassembled WGS sequence"/>
</dbReference>
<dbReference type="AlphaFoldDB" id="A0ABD3QMY2"/>
<gene>
    <name evidence="3" type="ORF">HJC23_001683</name>
</gene>
<dbReference type="InterPro" id="IPR031315">
    <property type="entry name" value="LNS2/PITP"/>
</dbReference>
<name>A0ABD3QMY2_9STRA</name>
<comment type="caution">
    <text evidence="3">The sequence shown here is derived from an EMBL/GenBank/DDBJ whole genome shotgun (WGS) entry which is preliminary data.</text>
</comment>
<dbReference type="Pfam" id="PF08235">
    <property type="entry name" value="LNS2"/>
    <property type="match status" value="1"/>
</dbReference>
<dbReference type="InterPro" id="IPR026058">
    <property type="entry name" value="LIPIN"/>
</dbReference>
<dbReference type="EMBL" id="JABMIG020000030">
    <property type="protein sequence ID" value="KAL3800846.1"/>
    <property type="molecule type" value="Genomic_DNA"/>
</dbReference>
<dbReference type="PANTHER" id="PTHR12181">
    <property type="entry name" value="LIPIN"/>
    <property type="match status" value="1"/>
</dbReference>
<feature type="region of interest" description="Disordered" evidence="1">
    <location>
        <begin position="28"/>
        <end position="62"/>
    </location>
</feature>
<dbReference type="InterPro" id="IPR013209">
    <property type="entry name" value="LNS2"/>
</dbReference>
<dbReference type="SMART" id="SM00775">
    <property type="entry name" value="LNS2"/>
    <property type="match status" value="1"/>
</dbReference>
<evidence type="ECO:0000259" key="2">
    <source>
        <dbReference type="SMART" id="SM00775"/>
    </source>
</evidence>
<evidence type="ECO:0000256" key="1">
    <source>
        <dbReference type="SAM" id="MobiDB-lite"/>
    </source>
</evidence>
<accession>A0ABD3QMY2</accession>
<feature type="domain" description="LNS2/PITP" evidence="2">
    <location>
        <begin position="278"/>
        <end position="497"/>
    </location>
</feature>
<evidence type="ECO:0000313" key="3">
    <source>
        <dbReference type="EMBL" id="KAL3800846.1"/>
    </source>
</evidence>
<organism evidence="3 4">
    <name type="scientific">Cyclotella cryptica</name>
    <dbReference type="NCBI Taxonomy" id="29204"/>
    <lineage>
        <taxon>Eukaryota</taxon>
        <taxon>Sar</taxon>
        <taxon>Stramenopiles</taxon>
        <taxon>Ochrophyta</taxon>
        <taxon>Bacillariophyta</taxon>
        <taxon>Coscinodiscophyceae</taxon>
        <taxon>Thalassiosirophycidae</taxon>
        <taxon>Stephanodiscales</taxon>
        <taxon>Stephanodiscaceae</taxon>
        <taxon>Cyclotella</taxon>
    </lineage>
</organism>
<reference evidence="3 4" key="1">
    <citation type="journal article" date="2020" name="G3 (Bethesda)">
        <title>Improved Reference Genome for Cyclotella cryptica CCMP332, a Model for Cell Wall Morphogenesis, Salinity Adaptation, and Lipid Production in Diatoms (Bacillariophyta).</title>
        <authorList>
            <person name="Roberts W.R."/>
            <person name="Downey K.M."/>
            <person name="Ruck E.C."/>
            <person name="Traller J.C."/>
            <person name="Alverson A.J."/>
        </authorList>
    </citation>
    <scope>NUCLEOTIDE SEQUENCE [LARGE SCALE GENOMIC DNA]</scope>
    <source>
        <strain evidence="3 4">CCMP332</strain>
    </source>
</reference>
<protein>
    <recommendedName>
        <fullName evidence="2">LNS2/PITP domain-containing protein</fullName>
    </recommendedName>
</protein>